<dbReference type="Proteomes" id="UP000636709">
    <property type="component" value="Unassembled WGS sequence"/>
</dbReference>
<reference evidence="2" key="1">
    <citation type="submission" date="2020-07" db="EMBL/GenBank/DDBJ databases">
        <title>Genome sequence and genetic diversity analysis of an under-domesticated orphan crop, white fonio (Digitaria exilis).</title>
        <authorList>
            <person name="Bennetzen J.L."/>
            <person name="Chen S."/>
            <person name="Ma X."/>
            <person name="Wang X."/>
            <person name="Yssel A.E.J."/>
            <person name="Chaluvadi S.R."/>
            <person name="Johnson M."/>
            <person name="Gangashetty P."/>
            <person name="Hamidou F."/>
            <person name="Sanogo M.D."/>
            <person name="Zwaenepoel A."/>
            <person name="Wallace J."/>
            <person name="Van De Peer Y."/>
            <person name="Van Deynze A."/>
        </authorList>
    </citation>
    <scope>NUCLEOTIDE SEQUENCE</scope>
    <source>
        <tissue evidence="2">Leaves</tissue>
    </source>
</reference>
<name>A0A835BEG3_9POAL</name>
<evidence type="ECO:0000313" key="3">
    <source>
        <dbReference type="Proteomes" id="UP000636709"/>
    </source>
</evidence>
<accession>A0A835BEG3</accession>
<evidence type="ECO:0000256" key="1">
    <source>
        <dbReference type="SAM" id="MobiDB-lite"/>
    </source>
</evidence>
<dbReference type="EMBL" id="JACEFO010001897">
    <property type="protein sequence ID" value="KAF8695281.1"/>
    <property type="molecule type" value="Genomic_DNA"/>
</dbReference>
<proteinExistence type="predicted"/>
<sequence length="498" mass="53953">MESVWRWKTILPAPWRLGRASSLFLSIPLQPRPKAQQPAEPANSPSRPFSLFLRLSRSSSLPLPRPQSHRCSTPPAAGGGSCSAHRPANRLGASAALWPGGGGGQQVGWAPGLPALAAQLERVASHQEQAAGKAGGSGRRAWCGLVAEQSLKRLHLLSEPGSPHPVTNQTPTVSEQHRFLAVELCGSCVRHGRLARARMCRFTGRATVPLPPRDFIPCLAGQFLIEPSQQYSEDPVIHVDTSSFAQLPPQLSQRELSCSSSLPPPHSPLPLLSLLPLSSWEETPRFLHSSTFPPRRSFAGGSPELYTGELLHHVAIFPKQEASPGSSFLPIALFLKLKVKSKKASLLLVLHQPATFVEVVHSTGEPFPSRSTPHCSRKQTEPKTEVGAAGGELFFPGQIEAPEDTEVETEHDPVMAASVTPIHLRPPSHCRVWVCERDGKGHRGKVESGNISVVNLMKTPDGARSVGAWARQILDGFLDTRSYARHDDGCLAQPRIAY</sequence>
<feature type="region of interest" description="Disordered" evidence="1">
    <location>
        <begin position="59"/>
        <end position="85"/>
    </location>
</feature>
<organism evidence="2 3">
    <name type="scientific">Digitaria exilis</name>
    <dbReference type="NCBI Taxonomy" id="1010633"/>
    <lineage>
        <taxon>Eukaryota</taxon>
        <taxon>Viridiplantae</taxon>
        <taxon>Streptophyta</taxon>
        <taxon>Embryophyta</taxon>
        <taxon>Tracheophyta</taxon>
        <taxon>Spermatophyta</taxon>
        <taxon>Magnoliopsida</taxon>
        <taxon>Liliopsida</taxon>
        <taxon>Poales</taxon>
        <taxon>Poaceae</taxon>
        <taxon>PACMAD clade</taxon>
        <taxon>Panicoideae</taxon>
        <taxon>Panicodae</taxon>
        <taxon>Paniceae</taxon>
        <taxon>Anthephorinae</taxon>
        <taxon>Digitaria</taxon>
    </lineage>
</organism>
<comment type="caution">
    <text evidence="2">The sequence shown here is derived from an EMBL/GenBank/DDBJ whole genome shotgun (WGS) entry which is preliminary data.</text>
</comment>
<keyword evidence="3" id="KW-1185">Reference proteome</keyword>
<evidence type="ECO:0000313" key="2">
    <source>
        <dbReference type="EMBL" id="KAF8695281.1"/>
    </source>
</evidence>
<gene>
    <name evidence="2" type="ORF">HU200_037500</name>
</gene>
<dbReference type="AlphaFoldDB" id="A0A835BEG3"/>
<protein>
    <submittedName>
        <fullName evidence="2">Uncharacterized protein</fullName>
    </submittedName>
</protein>